<evidence type="ECO:0000313" key="1">
    <source>
        <dbReference type="EMBL" id="KAI5666544.1"/>
    </source>
</evidence>
<accession>A0ACC0B1M9</accession>
<reference evidence="2" key="1">
    <citation type="journal article" date="2023" name="Nat. Plants">
        <title>Single-cell RNA sequencing provides a high-resolution roadmap for understanding the multicellular compartmentation of specialized metabolism.</title>
        <authorList>
            <person name="Sun S."/>
            <person name="Shen X."/>
            <person name="Li Y."/>
            <person name="Li Y."/>
            <person name="Wang S."/>
            <person name="Li R."/>
            <person name="Zhang H."/>
            <person name="Shen G."/>
            <person name="Guo B."/>
            <person name="Wei J."/>
            <person name="Xu J."/>
            <person name="St-Pierre B."/>
            <person name="Chen S."/>
            <person name="Sun C."/>
        </authorList>
    </citation>
    <scope>NUCLEOTIDE SEQUENCE [LARGE SCALE GENOMIC DNA]</scope>
</reference>
<keyword evidence="2" id="KW-1185">Reference proteome</keyword>
<gene>
    <name evidence="1" type="ORF">M9H77_16397</name>
</gene>
<organism evidence="1 2">
    <name type="scientific">Catharanthus roseus</name>
    <name type="common">Madagascar periwinkle</name>
    <name type="synonym">Vinca rosea</name>
    <dbReference type="NCBI Taxonomy" id="4058"/>
    <lineage>
        <taxon>Eukaryota</taxon>
        <taxon>Viridiplantae</taxon>
        <taxon>Streptophyta</taxon>
        <taxon>Embryophyta</taxon>
        <taxon>Tracheophyta</taxon>
        <taxon>Spermatophyta</taxon>
        <taxon>Magnoliopsida</taxon>
        <taxon>eudicotyledons</taxon>
        <taxon>Gunneridae</taxon>
        <taxon>Pentapetalae</taxon>
        <taxon>asterids</taxon>
        <taxon>lamiids</taxon>
        <taxon>Gentianales</taxon>
        <taxon>Apocynaceae</taxon>
        <taxon>Rauvolfioideae</taxon>
        <taxon>Vinceae</taxon>
        <taxon>Catharanthinae</taxon>
        <taxon>Catharanthus</taxon>
    </lineage>
</organism>
<dbReference type="EMBL" id="CM044704">
    <property type="protein sequence ID" value="KAI5666544.1"/>
    <property type="molecule type" value="Genomic_DNA"/>
</dbReference>
<evidence type="ECO:0000313" key="2">
    <source>
        <dbReference type="Proteomes" id="UP001060085"/>
    </source>
</evidence>
<proteinExistence type="predicted"/>
<name>A0ACC0B1M9_CATRO</name>
<dbReference type="Proteomes" id="UP001060085">
    <property type="component" value="Linkage Group LG04"/>
</dbReference>
<sequence length="212" mass="23486">MAQLGLQKILCNLDTISSTPPYHHHSLINCSEQNESSEIPSSPSTNHSNVVSNYDSAQKDFTLLDLNLPPPPENPDFGNKNKHISMETDAALGNNLEEGEEKKSEIRFGALLDAVECAMKEYGNGLSKEQKIKEPAINGRKRRLMTEEEVGKVLAEAEEVSTSPVVKTKRGRVRVLPYKYRDSIIEPLTHLPSRHSRSSSNNGSNKRRPGPG</sequence>
<comment type="caution">
    <text evidence="1">The sequence shown here is derived from an EMBL/GenBank/DDBJ whole genome shotgun (WGS) entry which is preliminary data.</text>
</comment>
<protein>
    <submittedName>
        <fullName evidence="1">Uncharacterized protein</fullName>
    </submittedName>
</protein>